<organism evidence="2 3">
    <name type="scientific">Geoglobus ahangari</name>
    <dbReference type="NCBI Taxonomy" id="113653"/>
    <lineage>
        <taxon>Archaea</taxon>
        <taxon>Methanobacteriati</taxon>
        <taxon>Methanobacteriota</taxon>
        <taxon>Archaeoglobi</taxon>
        <taxon>Archaeoglobales</taxon>
        <taxon>Archaeoglobaceae</taxon>
        <taxon>Geoglobus</taxon>
    </lineage>
</organism>
<dbReference type="InParanoid" id="A0A0F7IH75"/>
<gene>
    <name evidence="2" type="ORF">GAH_00643</name>
</gene>
<feature type="transmembrane region" description="Helical" evidence="1">
    <location>
        <begin position="139"/>
        <end position="162"/>
    </location>
</feature>
<evidence type="ECO:0000313" key="2">
    <source>
        <dbReference type="EMBL" id="AKG92018.1"/>
    </source>
</evidence>
<keyword evidence="1" id="KW-0472">Membrane</keyword>
<sequence>MLATVLTISVFALSMMFTMLLLNHSRPRVSDGSLWSFVTTYLLLSSLVFLIISIVELFEFLSDFRILTFEVPNLEAYLYVVMPLSFAIHVYAIYRLSTLVEFRVENVDPNRIGLPVVYVSIFWLLSIELPEFGRVAYDIVLLSEFVYILSLPVVAAIIYLTLREKRIEHAIIQLPMESIDRLSGISLSIALFSLAVFMNVHSYHLVYDQLEAFSLIVFIVSGELYRRNLFRMMKIIG</sequence>
<feature type="transmembrane region" description="Helical" evidence="1">
    <location>
        <begin position="182"/>
        <end position="200"/>
    </location>
</feature>
<keyword evidence="1" id="KW-0812">Transmembrane</keyword>
<name>A0A0F7IH75_9EURY</name>
<feature type="transmembrane region" description="Helical" evidence="1">
    <location>
        <begin position="206"/>
        <end position="225"/>
    </location>
</feature>
<dbReference type="GeneID" id="24803223"/>
<dbReference type="RefSeq" id="WP_048094655.1">
    <property type="nucleotide sequence ID" value="NZ_CP011267.1"/>
</dbReference>
<evidence type="ECO:0000313" key="3">
    <source>
        <dbReference type="Proteomes" id="UP000034723"/>
    </source>
</evidence>
<keyword evidence="1" id="KW-1133">Transmembrane helix</keyword>
<keyword evidence="3" id="KW-1185">Reference proteome</keyword>
<accession>A0A0F7IH75</accession>
<feature type="transmembrane region" description="Helical" evidence="1">
    <location>
        <begin position="6"/>
        <end position="22"/>
    </location>
</feature>
<dbReference type="KEGG" id="gah:GAH_00643"/>
<feature type="transmembrane region" description="Helical" evidence="1">
    <location>
        <begin position="76"/>
        <end position="97"/>
    </location>
</feature>
<feature type="transmembrane region" description="Helical" evidence="1">
    <location>
        <begin position="109"/>
        <end position="127"/>
    </location>
</feature>
<dbReference type="HOGENOM" id="CLU_1140535_0_0_2"/>
<reference evidence="2 3" key="1">
    <citation type="submission" date="2015-04" db="EMBL/GenBank/DDBJ databases">
        <title>The complete genome sequence of the hyperthermophilic, obligate iron-reducing archaeon Geoglobus ahangari strain 234T.</title>
        <authorList>
            <person name="Manzella M.P."/>
            <person name="Holmes D.E."/>
            <person name="Rocheleau J.M."/>
            <person name="Chung A."/>
            <person name="Reguera G."/>
            <person name="Kashefi K."/>
        </authorList>
    </citation>
    <scope>NUCLEOTIDE SEQUENCE [LARGE SCALE GENOMIC DNA]</scope>
    <source>
        <strain evidence="2 3">234</strain>
    </source>
</reference>
<evidence type="ECO:0000256" key="1">
    <source>
        <dbReference type="SAM" id="Phobius"/>
    </source>
</evidence>
<dbReference type="STRING" id="113653.GAH_00643"/>
<dbReference type="AlphaFoldDB" id="A0A0F7IH75"/>
<dbReference type="OrthoDB" id="385646at2157"/>
<feature type="transmembrane region" description="Helical" evidence="1">
    <location>
        <begin position="34"/>
        <end position="56"/>
    </location>
</feature>
<protein>
    <submittedName>
        <fullName evidence="2">Uncharacterized protein</fullName>
    </submittedName>
</protein>
<dbReference type="Proteomes" id="UP000034723">
    <property type="component" value="Chromosome"/>
</dbReference>
<dbReference type="EMBL" id="CP011267">
    <property type="protein sequence ID" value="AKG92018.1"/>
    <property type="molecule type" value="Genomic_DNA"/>
</dbReference>
<proteinExistence type="predicted"/>